<dbReference type="EMBL" id="WGGD01000005">
    <property type="protein sequence ID" value="MUN28429.1"/>
    <property type="molecule type" value="Genomic_DNA"/>
</dbReference>
<dbReference type="Pfam" id="PF13237">
    <property type="entry name" value="Fer4_10"/>
    <property type="match status" value="1"/>
</dbReference>
<accession>A0A6A9QK07</accession>
<evidence type="ECO:0000256" key="5">
    <source>
        <dbReference type="ARBA" id="ARBA00023004"/>
    </source>
</evidence>
<evidence type="ECO:0000256" key="3">
    <source>
        <dbReference type="ARBA" id="ARBA00022723"/>
    </source>
</evidence>
<keyword evidence="5" id="KW-0408">Iron</keyword>
<dbReference type="AlphaFoldDB" id="A0A6A9QK07"/>
<dbReference type="GO" id="GO:0046872">
    <property type="term" value="F:metal ion binding"/>
    <property type="evidence" value="ECO:0007669"/>
    <property type="project" value="UniProtKB-KW"/>
</dbReference>
<dbReference type="GO" id="GO:0005886">
    <property type="term" value="C:plasma membrane"/>
    <property type="evidence" value="ECO:0007669"/>
    <property type="project" value="TreeGrafter"/>
</dbReference>
<keyword evidence="7" id="KW-1133">Transmembrane helix</keyword>
<keyword evidence="6" id="KW-0411">Iron-sulfur</keyword>
<feature type="transmembrane region" description="Helical" evidence="7">
    <location>
        <begin position="378"/>
        <end position="399"/>
    </location>
</feature>
<feature type="domain" description="4Fe-4S ferredoxin-type" evidence="8">
    <location>
        <begin position="572"/>
        <end position="604"/>
    </location>
</feature>
<feature type="transmembrane region" description="Helical" evidence="7">
    <location>
        <begin position="34"/>
        <end position="56"/>
    </location>
</feature>
<keyword evidence="1" id="KW-0813">Transport</keyword>
<feature type="transmembrane region" description="Helical" evidence="7">
    <location>
        <begin position="163"/>
        <end position="181"/>
    </location>
</feature>
<feature type="transmembrane region" description="Helical" evidence="7">
    <location>
        <begin position="281"/>
        <end position="300"/>
    </location>
</feature>
<evidence type="ECO:0000256" key="4">
    <source>
        <dbReference type="ARBA" id="ARBA00022982"/>
    </source>
</evidence>
<dbReference type="InterPro" id="IPR017896">
    <property type="entry name" value="4Fe4S_Fe-S-bd"/>
</dbReference>
<evidence type="ECO:0000313" key="10">
    <source>
        <dbReference type="Proteomes" id="UP000470772"/>
    </source>
</evidence>
<feature type="transmembrane region" description="Helical" evidence="7">
    <location>
        <begin position="347"/>
        <end position="366"/>
    </location>
</feature>
<evidence type="ECO:0000256" key="7">
    <source>
        <dbReference type="SAM" id="Phobius"/>
    </source>
</evidence>
<feature type="transmembrane region" description="Helical" evidence="7">
    <location>
        <begin position="187"/>
        <end position="209"/>
    </location>
</feature>
<name>A0A6A9QK07_SULME</name>
<feature type="transmembrane region" description="Helical" evidence="7">
    <location>
        <begin position="6"/>
        <end position="27"/>
    </location>
</feature>
<evidence type="ECO:0000313" key="9">
    <source>
        <dbReference type="EMBL" id="MUN28429.1"/>
    </source>
</evidence>
<evidence type="ECO:0000256" key="2">
    <source>
        <dbReference type="ARBA" id="ARBA00022485"/>
    </source>
</evidence>
<feature type="transmembrane region" description="Helical" evidence="7">
    <location>
        <begin position="525"/>
        <end position="546"/>
    </location>
</feature>
<keyword evidence="3" id="KW-0479">Metal-binding</keyword>
<sequence>MINVNYYELWAIASLMAVFSIYLIYLVKRGADGIPLIITLYLAGSMIFMFIPLSFYFASPSIYNLAMVLASSSGYMIIGLLPVVYLVTKNSKPRLREKWFVIAAFSIIMVFSEASMGEAFYSALYNNVGNLLLGVQNYWYQATMIAEMSFALIYGFKKLDRGLRTFLAFTLPVMAVSPVALDLHSFVFTAIWLSASFMIVSTVAIYEVLYKERMRASQSTFTAIELMLVYTLMMAGEFTYFLVGSWYLYDFAMLAGMFWFIYRSIQGPSSFKGSYLKDQKLAFSIIVLTFVMEWFMGAVLDFEEGLLSPSIAGFLSSLSLGFISPYSYLGLGAIFDFFSIFGTVTGSVWFLVMMGTEMGLLAVFRIKGLKNKENKVRFILMISAYAIYTLYLPSFSPISNNVGYIPYMWSMGLGTNGPVTASVLLPGIIGTYAVSAILSFMFGSRQICSVTCTAPLMYQGTFYDSTKSFNRTSKLGRKTLTSRLKPWFKFIILGVWTIYLTSAIISYLNSANIISFTIFGNDVTVFLYTFFFNFLWYIVFISIPFMGTYACATQGWCSWGSFNQAVSSLGFWRLKVKDPKTCLNCKTVDCANACPTGLTDMRSSFIKKGEFKSFKCIGVGDCVEACPYDNILFYDVRHWLKEKIKKLEKQNKLG</sequence>
<keyword evidence="2" id="KW-0004">4Fe-4S</keyword>
<feature type="transmembrane region" description="Helical" evidence="7">
    <location>
        <begin position="62"/>
        <end position="87"/>
    </location>
</feature>
<proteinExistence type="predicted"/>
<evidence type="ECO:0000259" key="8">
    <source>
        <dbReference type="PROSITE" id="PS51379"/>
    </source>
</evidence>
<keyword evidence="4" id="KW-0249">Electron transport</keyword>
<dbReference type="Proteomes" id="UP000470772">
    <property type="component" value="Unassembled WGS sequence"/>
</dbReference>
<feature type="transmembrane region" description="Helical" evidence="7">
    <location>
        <begin position="99"/>
        <end position="117"/>
    </location>
</feature>
<dbReference type="InterPro" id="IPR051684">
    <property type="entry name" value="Electron_Trans/Redox"/>
</dbReference>
<feature type="transmembrane region" description="Helical" evidence="7">
    <location>
        <begin position="238"/>
        <end position="261"/>
    </location>
</feature>
<protein>
    <submittedName>
        <fullName evidence="9">4Fe-4S dicluster domain-containing protein</fullName>
    </submittedName>
</protein>
<feature type="transmembrane region" description="Helical" evidence="7">
    <location>
        <begin position="419"/>
        <end position="442"/>
    </location>
</feature>
<organism evidence="9 10">
    <name type="scientific">Sulfuracidifex metallicus DSM 6482 = JCM 9184</name>
    <dbReference type="NCBI Taxonomy" id="523847"/>
    <lineage>
        <taxon>Archaea</taxon>
        <taxon>Thermoproteota</taxon>
        <taxon>Thermoprotei</taxon>
        <taxon>Sulfolobales</taxon>
        <taxon>Sulfolobaceae</taxon>
        <taxon>Sulfuracidifex</taxon>
    </lineage>
</organism>
<dbReference type="GO" id="GO:0051539">
    <property type="term" value="F:4 iron, 4 sulfur cluster binding"/>
    <property type="evidence" value="ECO:0007669"/>
    <property type="project" value="UniProtKB-KW"/>
</dbReference>
<comment type="caution">
    <text evidence="9">The sequence shown here is derived from an EMBL/GenBank/DDBJ whole genome shotgun (WGS) entry which is preliminary data.</text>
</comment>
<evidence type="ECO:0000256" key="6">
    <source>
        <dbReference type="ARBA" id="ARBA00023014"/>
    </source>
</evidence>
<feature type="transmembrane region" description="Helical" evidence="7">
    <location>
        <begin position="137"/>
        <end position="156"/>
    </location>
</feature>
<reference evidence="9 10" key="1">
    <citation type="submission" date="2019-10" db="EMBL/GenBank/DDBJ databases">
        <title>Sequencing and Assembly of Multiple Reported Metal-Biooxidizing Members of the Extremely Thermoacidophilic Archaeal Family Sulfolobaceae.</title>
        <authorList>
            <person name="Counts J.A."/>
            <person name="Kelly R.M."/>
        </authorList>
    </citation>
    <scope>NUCLEOTIDE SEQUENCE [LARGE SCALE GENOMIC DNA]</scope>
    <source>
        <strain evidence="9 10">DSM 6482</strain>
    </source>
</reference>
<gene>
    <name evidence="9" type="ORF">GC250_02860</name>
</gene>
<dbReference type="PROSITE" id="PS51379">
    <property type="entry name" value="4FE4S_FER_2"/>
    <property type="match status" value="2"/>
</dbReference>
<evidence type="ECO:0000256" key="1">
    <source>
        <dbReference type="ARBA" id="ARBA00022448"/>
    </source>
</evidence>
<dbReference type="PANTHER" id="PTHR30176">
    <property type="entry name" value="FERREDOXIN-TYPE PROTEIN NAPH"/>
    <property type="match status" value="1"/>
</dbReference>
<feature type="transmembrane region" description="Helical" evidence="7">
    <location>
        <begin position="312"/>
        <end position="335"/>
    </location>
</feature>
<keyword evidence="10" id="KW-1185">Reference proteome</keyword>
<keyword evidence="7" id="KW-0812">Transmembrane</keyword>
<dbReference type="PANTHER" id="PTHR30176:SF3">
    <property type="entry name" value="FERREDOXIN-TYPE PROTEIN NAPH"/>
    <property type="match status" value="1"/>
</dbReference>
<feature type="domain" description="4Fe-4S ferredoxin-type" evidence="8">
    <location>
        <begin position="607"/>
        <end position="636"/>
    </location>
</feature>
<feature type="transmembrane region" description="Helical" evidence="7">
    <location>
        <begin position="487"/>
        <end position="505"/>
    </location>
</feature>
<keyword evidence="7" id="KW-0472">Membrane</keyword>
<dbReference type="Gene3D" id="3.30.70.20">
    <property type="match status" value="1"/>
</dbReference>
<dbReference type="SUPFAM" id="SSF54862">
    <property type="entry name" value="4Fe-4S ferredoxins"/>
    <property type="match status" value="1"/>
</dbReference>